<comment type="similarity">
    <text evidence="1 4">Belongs to the carbohydrate kinase PfkB family.</text>
</comment>
<sequence>MKDLKLDVLGLGTCNTDFLMNVERFSGDDDEVDIRNLSTLIGGSAANFAVGVSRYGLKTGIMARIGNDIFGKHIRSELEKEGINTKRLISIDEKTGMAFIAIEPDGERSIYTFMGSNSKFNLEREDITLIKHSEILHITGMYIEVVEEASKHAKLLSFNPGNLLSSYGLESLDKILKRTHILFLNKKEVTLLTGRNYEEGAKLIVDNGVPLVVVTMGKEGSKVYTENNQIHYPTKELNAIDTTGAGDSFAAGFITAFFKKNELKDCLKLGNQSASSCITKLGAFNSSEFK</sequence>
<evidence type="ECO:0000256" key="3">
    <source>
        <dbReference type="ARBA" id="ARBA00022777"/>
    </source>
</evidence>
<accession>A0A8T5UZE6</accession>
<dbReference type="Proteomes" id="UP000825933">
    <property type="component" value="Unassembled WGS sequence"/>
</dbReference>
<evidence type="ECO:0000259" key="5">
    <source>
        <dbReference type="Pfam" id="PF00294"/>
    </source>
</evidence>
<dbReference type="InterPro" id="IPR002139">
    <property type="entry name" value="Ribo/fructo_kinase"/>
</dbReference>
<dbReference type="InterPro" id="IPR029056">
    <property type="entry name" value="Ribokinase-like"/>
</dbReference>
<evidence type="ECO:0000256" key="4">
    <source>
        <dbReference type="RuleBase" id="RU003704"/>
    </source>
</evidence>
<dbReference type="InterPro" id="IPR002173">
    <property type="entry name" value="Carboh/pur_kinase_PfkB_CS"/>
</dbReference>
<evidence type="ECO:0000256" key="2">
    <source>
        <dbReference type="ARBA" id="ARBA00022679"/>
    </source>
</evidence>
<dbReference type="PANTHER" id="PTHR10584">
    <property type="entry name" value="SUGAR KINASE"/>
    <property type="match status" value="1"/>
</dbReference>
<feature type="domain" description="Carbohydrate kinase PfkB" evidence="5">
    <location>
        <begin position="8"/>
        <end position="287"/>
    </location>
</feature>
<organism evidence="6 7">
    <name type="scientific">Methanobacterium spitsbergense</name>
    <dbReference type="NCBI Taxonomy" id="2874285"/>
    <lineage>
        <taxon>Archaea</taxon>
        <taxon>Methanobacteriati</taxon>
        <taxon>Methanobacteriota</taxon>
        <taxon>Methanomada group</taxon>
        <taxon>Methanobacteria</taxon>
        <taxon>Methanobacteriales</taxon>
        <taxon>Methanobacteriaceae</taxon>
        <taxon>Methanobacterium</taxon>
    </lineage>
</organism>
<reference evidence="7" key="1">
    <citation type="journal article" date="2022" name="Microbiol. Resour. Announc.">
        <title>Draft Genome Sequence of a Methanogenic Archaeon from West Spitsbergen Permafrost.</title>
        <authorList>
            <person name="Trubitsyn V."/>
            <person name="Rivkina E."/>
            <person name="Shcherbakova V."/>
        </authorList>
    </citation>
    <scope>NUCLEOTIDE SEQUENCE [LARGE SCALE GENOMIC DNA]</scope>
    <source>
        <strain evidence="7">VT</strain>
    </source>
</reference>
<evidence type="ECO:0000256" key="1">
    <source>
        <dbReference type="ARBA" id="ARBA00010688"/>
    </source>
</evidence>
<dbReference type="Gene3D" id="3.40.1190.20">
    <property type="match status" value="1"/>
</dbReference>
<dbReference type="InterPro" id="IPR011611">
    <property type="entry name" value="PfkB_dom"/>
</dbReference>
<dbReference type="PROSITE" id="PS00583">
    <property type="entry name" value="PFKB_KINASES_1"/>
    <property type="match status" value="1"/>
</dbReference>
<comment type="caution">
    <text evidence="6">The sequence shown here is derived from an EMBL/GenBank/DDBJ whole genome shotgun (WGS) entry which is preliminary data.</text>
</comment>
<dbReference type="SUPFAM" id="SSF53613">
    <property type="entry name" value="Ribokinase-like"/>
    <property type="match status" value="1"/>
</dbReference>
<dbReference type="Pfam" id="PF00294">
    <property type="entry name" value="PfkB"/>
    <property type="match status" value="1"/>
</dbReference>
<dbReference type="RefSeq" id="WP_223791672.1">
    <property type="nucleotide sequence ID" value="NZ_JAIOUQ010000009.1"/>
</dbReference>
<evidence type="ECO:0000313" key="6">
    <source>
        <dbReference type="EMBL" id="MBZ2166099.1"/>
    </source>
</evidence>
<keyword evidence="2 4" id="KW-0808">Transferase</keyword>
<dbReference type="AlphaFoldDB" id="A0A8T5UZE6"/>
<dbReference type="CDD" id="cd01942">
    <property type="entry name" value="ribokinase_group_A"/>
    <property type="match status" value="1"/>
</dbReference>
<dbReference type="GO" id="GO:0006796">
    <property type="term" value="P:phosphate-containing compound metabolic process"/>
    <property type="evidence" value="ECO:0007669"/>
    <property type="project" value="UniProtKB-ARBA"/>
</dbReference>
<dbReference type="PRINTS" id="PR00990">
    <property type="entry name" value="RIBOKINASE"/>
</dbReference>
<protein>
    <submittedName>
        <fullName evidence="6">Carbohydrate kinase family protein</fullName>
    </submittedName>
</protein>
<evidence type="ECO:0000313" key="7">
    <source>
        <dbReference type="Proteomes" id="UP000825933"/>
    </source>
</evidence>
<keyword evidence="3 4" id="KW-0418">Kinase</keyword>
<dbReference type="GO" id="GO:0016301">
    <property type="term" value="F:kinase activity"/>
    <property type="evidence" value="ECO:0007669"/>
    <property type="project" value="UniProtKB-KW"/>
</dbReference>
<dbReference type="PROSITE" id="PS00584">
    <property type="entry name" value="PFKB_KINASES_2"/>
    <property type="match status" value="1"/>
</dbReference>
<proteinExistence type="inferred from homology"/>
<keyword evidence="7" id="KW-1185">Reference proteome</keyword>
<dbReference type="EMBL" id="JAIOUQ010000009">
    <property type="protein sequence ID" value="MBZ2166099.1"/>
    <property type="molecule type" value="Genomic_DNA"/>
</dbReference>
<name>A0A8T5UZE6_9EURY</name>
<gene>
    <name evidence="6" type="ORF">K8N75_08610</name>
</gene>
<dbReference type="PANTHER" id="PTHR10584:SF166">
    <property type="entry name" value="RIBOKINASE"/>
    <property type="match status" value="1"/>
</dbReference>